<dbReference type="InterPro" id="IPR039265">
    <property type="entry name" value="DIR1-like"/>
</dbReference>
<dbReference type="PANTHER" id="PTHR33122">
    <property type="entry name" value="LIPID BINDING PROTEIN-RELATED"/>
    <property type="match status" value="1"/>
</dbReference>
<dbReference type="Pfam" id="PF14368">
    <property type="entry name" value="LTP_2"/>
    <property type="match status" value="1"/>
</dbReference>
<dbReference type="STRING" id="429701.A0A2G9HX87"/>
<keyword evidence="1" id="KW-0732">Signal</keyword>
<sequence length="110" mass="11413">MESSQITIRILIVSLVVLIAAAISGMAKGSDDAGLCGMTKDELFECKPAVVTGVATPPPPTAACCAALAHADLTCFCTFKNNKYLPLLGINSTRAMQLPSKCDPNSSAHC</sequence>
<dbReference type="GO" id="GO:0009627">
    <property type="term" value="P:systemic acquired resistance"/>
    <property type="evidence" value="ECO:0007669"/>
    <property type="project" value="InterPro"/>
</dbReference>
<dbReference type="InterPro" id="IPR016140">
    <property type="entry name" value="Bifunc_inhib/LTP/seed_store"/>
</dbReference>
<dbReference type="OrthoDB" id="643149at2759"/>
<evidence type="ECO:0000313" key="3">
    <source>
        <dbReference type="EMBL" id="PIN22134.1"/>
    </source>
</evidence>
<dbReference type="Proteomes" id="UP000231279">
    <property type="component" value="Unassembled WGS sequence"/>
</dbReference>
<protein>
    <recommendedName>
        <fullName evidence="2">Bifunctional inhibitor/plant lipid transfer protein/seed storage helical domain-containing protein</fullName>
    </recommendedName>
</protein>
<accession>A0A2G9HX87</accession>
<comment type="caution">
    <text evidence="3">The sequence shown here is derived from an EMBL/GenBank/DDBJ whole genome shotgun (WGS) entry which is preliminary data.</text>
</comment>
<feature type="chain" id="PRO_5013694958" description="Bifunctional inhibitor/plant lipid transfer protein/seed storage helical domain-containing protein" evidence="1">
    <location>
        <begin position="30"/>
        <end position="110"/>
    </location>
</feature>
<keyword evidence="4" id="KW-1185">Reference proteome</keyword>
<dbReference type="InterPro" id="IPR036312">
    <property type="entry name" value="Bifun_inhib/LTP/seed_sf"/>
</dbReference>
<feature type="domain" description="Bifunctional inhibitor/plant lipid transfer protein/seed storage helical" evidence="2">
    <location>
        <begin position="17"/>
        <end position="109"/>
    </location>
</feature>
<dbReference type="Gene3D" id="1.10.110.10">
    <property type="entry name" value="Plant lipid-transfer and hydrophobic proteins"/>
    <property type="match status" value="1"/>
</dbReference>
<feature type="signal peptide" evidence="1">
    <location>
        <begin position="1"/>
        <end position="29"/>
    </location>
</feature>
<dbReference type="PANTHER" id="PTHR33122:SF79">
    <property type="entry name" value="LIPID-TRANSFER PROTEIN DIR1"/>
    <property type="match status" value="1"/>
</dbReference>
<dbReference type="GO" id="GO:0005504">
    <property type="term" value="F:fatty acid binding"/>
    <property type="evidence" value="ECO:0007669"/>
    <property type="project" value="InterPro"/>
</dbReference>
<proteinExistence type="predicted"/>
<evidence type="ECO:0000256" key="1">
    <source>
        <dbReference type="SAM" id="SignalP"/>
    </source>
</evidence>
<dbReference type="SUPFAM" id="SSF47699">
    <property type="entry name" value="Bifunctional inhibitor/lipid-transfer protein/seed storage 2S albumin"/>
    <property type="match status" value="1"/>
</dbReference>
<reference evidence="4" key="1">
    <citation type="journal article" date="2018" name="Gigascience">
        <title>Genome assembly of the Pink Ipe (Handroanthus impetiginosus, Bignoniaceae), a highly valued, ecologically keystone Neotropical timber forest tree.</title>
        <authorList>
            <person name="Silva-Junior O.B."/>
            <person name="Grattapaglia D."/>
            <person name="Novaes E."/>
            <person name="Collevatti R.G."/>
        </authorList>
    </citation>
    <scope>NUCLEOTIDE SEQUENCE [LARGE SCALE GENOMIC DNA]</scope>
    <source>
        <strain evidence="4">cv. UFG-1</strain>
    </source>
</reference>
<name>A0A2G9HX87_9LAMI</name>
<gene>
    <name evidence="3" type="ORF">CDL12_05160</name>
</gene>
<evidence type="ECO:0000313" key="4">
    <source>
        <dbReference type="Proteomes" id="UP000231279"/>
    </source>
</evidence>
<organism evidence="3 4">
    <name type="scientific">Handroanthus impetiginosus</name>
    <dbReference type="NCBI Taxonomy" id="429701"/>
    <lineage>
        <taxon>Eukaryota</taxon>
        <taxon>Viridiplantae</taxon>
        <taxon>Streptophyta</taxon>
        <taxon>Embryophyta</taxon>
        <taxon>Tracheophyta</taxon>
        <taxon>Spermatophyta</taxon>
        <taxon>Magnoliopsida</taxon>
        <taxon>eudicotyledons</taxon>
        <taxon>Gunneridae</taxon>
        <taxon>Pentapetalae</taxon>
        <taxon>asterids</taxon>
        <taxon>lamiids</taxon>
        <taxon>Lamiales</taxon>
        <taxon>Bignoniaceae</taxon>
        <taxon>Crescentiina</taxon>
        <taxon>Tabebuia alliance</taxon>
        <taxon>Handroanthus</taxon>
    </lineage>
</organism>
<dbReference type="EMBL" id="NKXS01000822">
    <property type="protein sequence ID" value="PIN22134.1"/>
    <property type="molecule type" value="Genomic_DNA"/>
</dbReference>
<dbReference type="AlphaFoldDB" id="A0A2G9HX87"/>
<evidence type="ECO:0000259" key="2">
    <source>
        <dbReference type="Pfam" id="PF14368"/>
    </source>
</evidence>